<organism evidence="1 2">
    <name type="scientific">Acaulospora colombiana</name>
    <dbReference type="NCBI Taxonomy" id="27376"/>
    <lineage>
        <taxon>Eukaryota</taxon>
        <taxon>Fungi</taxon>
        <taxon>Fungi incertae sedis</taxon>
        <taxon>Mucoromycota</taxon>
        <taxon>Glomeromycotina</taxon>
        <taxon>Glomeromycetes</taxon>
        <taxon>Diversisporales</taxon>
        <taxon>Acaulosporaceae</taxon>
        <taxon>Acaulospora</taxon>
    </lineage>
</organism>
<dbReference type="EMBL" id="CAJVPT010016133">
    <property type="protein sequence ID" value="CAG8616805.1"/>
    <property type="molecule type" value="Genomic_DNA"/>
</dbReference>
<accession>A0ACA9MXY0</accession>
<evidence type="ECO:0000313" key="2">
    <source>
        <dbReference type="Proteomes" id="UP000789525"/>
    </source>
</evidence>
<proteinExistence type="predicted"/>
<evidence type="ECO:0000313" key="1">
    <source>
        <dbReference type="EMBL" id="CAG8616805.1"/>
    </source>
</evidence>
<comment type="caution">
    <text evidence="1">The sequence shown here is derived from an EMBL/GenBank/DDBJ whole genome shotgun (WGS) entry which is preliminary data.</text>
</comment>
<reference evidence="1" key="1">
    <citation type="submission" date="2021-06" db="EMBL/GenBank/DDBJ databases">
        <authorList>
            <person name="Kallberg Y."/>
            <person name="Tangrot J."/>
            <person name="Rosling A."/>
        </authorList>
    </citation>
    <scope>NUCLEOTIDE SEQUENCE</scope>
    <source>
        <strain evidence="1">CL356</strain>
    </source>
</reference>
<gene>
    <name evidence="1" type="ORF">ACOLOM_LOCUS7197</name>
</gene>
<name>A0ACA9MXY0_9GLOM</name>
<sequence length="71" mass="8135">MPALPRQILSVVFEWRYQIMGLGAPLTSITTGKWAQSSAYRPLELLGVLSDGLYQRTNQDRIHRERAQFTT</sequence>
<keyword evidence="2" id="KW-1185">Reference proteome</keyword>
<dbReference type="Proteomes" id="UP000789525">
    <property type="component" value="Unassembled WGS sequence"/>
</dbReference>
<protein>
    <submittedName>
        <fullName evidence="1">11935_t:CDS:1</fullName>
    </submittedName>
</protein>